<dbReference type="InterPro" id="IPR001810">
    <property type="entry name" value="F-box_dom"/>
</dbReference>
<accession>A0A366SCS4</accession>
<reference evidence="4 5" key="1">
    <citation type="submission" date="2018-06" db="EMBL/GenBank/DDBJ databases">
        <title>Fusarium incarnatum-equiseti species complex species 28.</title>
        <authorList>
            <person name="Gardiner D.M."/>
        </authorList>
    </citation>
    <scope>NUCLEOTIDE SEQUENCE [LARGE SCALE GENOMIC DNA]</scope>
    <source>
        <strain evidence="4 5">FIESC_28</strain>
    </source>
</reference>
<comment type="caution">
    <text evidence="4">The sequence shown here is derived from an EMBL/GenBank/DDBJ whole genome shotgun (WGS) entry which is preliminary data.</text>
</comment>
<feature type="region of interest" description="Disordered" evidence="2">
    <location>
        <begin position="297"/>
        <end position="316"/>
    </location>
</feature>
<dbReference type="Proteomes" id="UP000253153">
    <property type="component" value="Unassembled WGS sequence"/>
</dbReference>
<dbReference type="InterPro" id="IPR038765">
    <property type="entry name" value="Papain-like_cys_pep_sf"/>
</dbReference>
<feature type="compositionally biased region" description="Basic and acidic residues" evidence="2">
    <location>
        <begin position="304"/>
        <end position="316"/>
    </location>
</feature>
<dbReference type="RefSeq" id="XP_031021728.1">
    <property type="nucleotide sequence ID" value="XM_031154232.1"/>
</dbReference>
<evidence type="ECO:0000313" key="4">
    <source>
        <dbReference type="EMBL" id="RBR27137.1"/>
    </source>
</evidence>
<dbReference type="SUPFAM" id="SSF54001">
    <property type="entry name" value="Cysteine proteinases"/>
    <property type="match status" value="1"/>
</dbReference>
<name>A0A366SCS4_9HYPO</name>
<evidence type="ECO:0000313" key="5">
    <source>
        <dbReference type="Proteomes" id="UP000253153"/>
    </source>
</evidence>
<dbReference type="Gene3D" id="3.40.395.10">
    <property type="entry name" value="Adenoviral Proteinase, Chain A"/>
    <property type="match status" value="1"/>
</dbReference>
<keyword evidence="5" id="KW-1185">Reference proteome</keyword>
<feature type="coiled-coil region" evidence="1">
    <location>
        <begin position="404"/>
        <end position="431"/>
    </location>
</feature>
<dbReference type="PROSITE" id="PS50181">
    <property type="entry name" value="FBOX"/>
    <property type="match status" value="1"/>
</dbReference>
<sequence length="950" mass="108174">MSKQPSPPESQQHDGSLLHDETSPVTTPPTPPNTTIASPASDHKPSSEETLEGASQDLKEYLREQVSSPTDVEVADSELLDLVTNDSSDDDTPEPTTEKQAGKRTYDAFCNPVKIRQQLENKEWLNDEAIESLAKLLPAYHTMKVFNPGYIKFSRPTLARPPPKLTTGTVIMPLNHDNTHWTVAKDAKRLATWFDSSAEAFAFTEVSGPEQEDGSSCGVFVLAAIDNWLQGRDLPSSFETPSVALLSLLDADGCSSPTTSPAKRRRESPEGTFTMASTLDEMLSCIQHITATLPAQLAEQPRSTVEDATKALSDSEEKQKALEVDLQQHQDYIQDVMVYQRAHAYWSEQVLESPGPTCEGFDDRRSLNISGMTDTVVDLVHKQLRCLSPNGEDEADLPSLRVREAEMLALVEEVKKEIQQANERLATEQKLSATVEHQEAARLFSHLPIELLDQIISSLSNQSIKNLRQTCTFLSKVAQLRFDRLFLSTNPRDIEVFTTIAQDDKLRLGVREIIYDDARFWDEYATGPQDHGSQSAIGVPHWYQHLYEEELKKAREILVKDTGTLAHIEISDDCQESYKIYQQLLQAQTDVISQDRDIDALRYGLTRFPNLTRVELTIATHGRQLEPFYHTPTIRSLPKNLVYPRARGWPGTDPHRKPFWTEPWDGDETQNWRGFSVLTRAVARHLRQNPNSSINEFSIDVNYLLAGINIHLFENTDSTEYKDLVTILSHPSLKRFDLPLDYSGIEDPDDSALLYDNVQKLLSMATDLQHVSLSTNIDFQDNDFWGMIGRDEHCFPLRTTLPIEKWSNLRHLSLSRLFVKQDHVRDFLAALPPTLKSIELSFLEFTPWYRDCYRGLFEDMRSTLGWQDRPRDNQPKIKVLVERRGGKVVDVSAEAESYMYDGEENPFTIGSDPFYTEKRFYVFYDVGIEVDVFDPRYRQLDFPNYREARS</sequence>
<protein>
    <recommendedName>
        <fullName evidence="3">F-box domain-containing protein</fullName>
    </recommendedName>
</protein>
<evidence type="ECO:0000256" key="2">
    <source>
        <dbReference type="SAM" id="MobiDB-lite"/>
    </source>
</evidence>
<feature type="compositionally biased region" description="Basic and acidic residues" evidence="2">
    <location>
        <begin position="96"/>
        <end position="105"/>
    </location>
</feature>
<dbReference type="InterPro" id="IPR036047">
    <property type="entry name" value="F-box-like_dom_sf"/>
</dbReference>
<organism evidence="4 5">
    <name type="scientific">Fusarium coffeatum</name>
    <dbReference type="NCBI Taxonomy" id="231269"/>
    <lineage>
        <taxon>Eukaryota</taxon>
        <taxon>Fungi</taxon>
        <taxon>Dikarya</taxon>
        <taxon>Ascomycota</taxon>
        <taxon>Pezizomycotina</taxon>
        <taxon>Sordariomycetes</taxon>
        <taxon>Hypocreomycetidae</taxon>
        <taxon>Hypocreales</taxon>
        <taxon>Nectriaceae</taxon>
        <taxon>Fusarium</taxon>
        <taxon>Fusarium incarnatum-equiseti species complex</taxon>
    </lineage>
</organism>
<gene>
    <name evidence="4" type="ORF">FIESC28_00081</name>
</gene>
<feature type="region of interest" description="Disordered" evidence="2">
    <location>
        <begin position="1"/>
        <end position="105"/>
    </location>
</feature>
<dbReference type="EMBL" id="QKXC01000002">
    <property type="protein sequence ID" value="RBR27137.1"/>
    <property type="molecule type" value="Genomic_DNA"/>
</dbReference>
<dbReference type="CDD" id="cd09917">
    <property type="entry name" value="F-box_SF"/>
    <property type="match status" value="1"/>
</dbReference>
<dbReference type="OrthoDB" id="5422579at2759"/>
<proteinExistence type="predicted"/>
<dbReference type="SUPFAM" id="SSF81383">
    <property type="entry name" value="F-box domain"/>
    <property type="match status" value="1"/>
</dbReference>
<evidence type="ECO:0000256" key="1">
    <source>
        <dbReference type="SAM" id="Coils"/>
    </source>
</evidence>
<evidence type="ECO:0000259" key="3">
    <source>
        <dbReference type="PROSITE" id="PS50181"/>
    </source>
</evidence>
<feature type="domain" description="F-box" evidence="3">
    <location>
        <begin position="441"/>
        <end position="489"/>
    </location>
</feature>
<dbReference type="AlphaFoldDB" id="A0A366SCS4"/>
<keyword evidence="1" id="KW-0175">Coiled coil</keyword>
<dbReference type="GeneID" id="41989528"/>